<protein>
    <submittedName>
        <fullName evidence="4">FecR family protein</fullName>
    </submittedName>
</protein>
<dbReference type="PANTHER" id="PTHR30273:SF2">
    <property type="entry name" value="PROTEIN FECR"/>
    <property type="match status" value="1"/>
</dbReference>
<name>A0A419W5C1_9BACT</name>
<dbReference type="Pfam" id="PF16344">
    <property type="entry name" value="FecR_C"/>
    <property type="match status" value="1"/>
</dbReference>
<feature type="domain" description="FecR protein" evidence="2">
    <location>
        <begin position="190"/>
        <end position="280"/>
    </location>
</feature>
<gene>
    <name evidence="4" type="ORF">BC643_0967</name>
</gene>
<evidence type="ECO:0000259" key="3">
    <source>
        <dbReference type="Pfam" id="PF16344"/>
    </source>
</evidence>
<dbReference type="OrthoDB" id="1123467at2"/>
<proteinExistence type="predicted"/>
<keyword evidence="1" id="KW-0472">Membrane</keyword>
<dbReference type="InterPro" id="IPR006860">
    <property type="entry name" value="FecR"/>
</dbReference>
<evidence type="ECO:0000259" key="2">
    <source>
        <dbReference type="Pfam" id="PF04773"/>
    </source>
</evidence>
<accession>A0A419W5C1</accession>
<dbReference type="PANTHER" id="PTHR30273">
    <property type="entry name" value="PERIPLASMIC SIGNAL SENSOR AND SIGMA FACTOR ACTIVATOR FECR-RELATED"/>
    <property type="match status" value="1"/>
</dbReference>
<dbReference type="InterPro" id="IPR012373">
    <property type="entry name" value="Ferrdict_sens_TM"/>
</dbReference>
<dbReference type="Proteomes" id="UP000283387">
    <property type="component" value="Unassembled WGS sequence"/>
</dbReference>
<keyword evidence="1" id="KW-1133">Transmembrane helix</keyword>
<evidence type="ECO:0000313" key="4">
    <source>
        <dbReference type="EMBL" id="RKD90626.1"/>
    </source>
</evidence>
<comment type="caution">
    <text evidence="4">The sequence shown here is derived from an EMBL/GenBank/DDBJ whole genome shotgun (WGS) entry which is preliminary data.</text>
</comment>
<keyword evidence="1" id="KW-0812">Transmembrane</keyword>
<evidence type="ECO:0000256" key="1">
    <source>
        <dbReference type="SAM" id="Phobius"/>
    </source>
</evidence>
<reference evidence="4 5" key="1">
    <citation type="submission" date="2018-09" db="EMBL/GenBank/DDBJ databases">
        <title>Genomic Encyclopedia of Archaeal and Bacterial Type Strains, Phase II (KMG-II): from individual species to whole genera.</title>
        <authorList>
            <person name="Goeker M."/>
        </authorList>
    </citation>
    <scope>NUCLEOTIDE SEQUENCE [LARGE SCALE GENOMIC DNA]</scope>
    <source>
        <strain evidence="4 5">DSM 27148</strain>
    </source>
</reference>
<keyword evidence="5" id="KW-1185">Reference proteome</keyword>
<dbReference type="Gene3D" id="2.60.120.1440">
    <property type="match status" value="1"/>
</dbReference>
<feature type="domain" description="Protein FecR C-terminal" evidence="3">
    <location>
        <begin position="331"/>
        <end position="405"/>
    </location>
</feature>
<dbReference type="InterPro" id="IPR032508">
    <property type="entry name" value="FecR_C"/>
</dbReference>
<dbReference type="AlphaFoldDB" id="A0A419W5C1"/>
<dbReference type="FunFam" id="2.60.120.1440:FF:000001">
    <property type="entry name" value="Putative anti-sigma factor"/>
    <property type="match status" value="1"/>
</dbReference>
<organism evidence="4 5">
    <name type="scientific">Mangrovibacterium diazotrophicum</name>
    <dbReference type="NCBI Taxonomy" id="1261403"/>
    <lineage>
        <taxon>Bacteria</taxon>
        <taxon>Pseudomonadati</taxon>
        <taxon>Bacteroidota</taxon>
        <taxon>Bacteroidia</taxon>
        <taxon>Marinilabiliales</taxon>
        <taxon>Prolixibacteraceae</taxon>
        <taxon>Mangrovibacterium</taxon>
    </lineage>
</organism>
<dbReference type="RefSeq" id="WP_120272017.1">
    <property type="nucleotide sequence ID" value="NZ_RAPN01000001.1"/>
</dbReference>
<evidence type="ECO:0000313" key="5">
    <source>
        <dbReference type="Proteomes" id="UP000283387"/>
    </source>
</evidence>
<dbReference type="EMBL" id="RAPN01000001">
    <property type="protein sequence ID" value="RKD90626.1"/>
    <property type="molecule type" value="Genomic_DNA"/>
</dbReference>
<sequence>MKKEYLHYKIEELVDNSDFIAWVVNGTHNELWEQFLSNHPDFEPSVNEARRLIEMLRDQTDNLKPEDFQTIWKNIESFDQMYQKERKLHPFKKAMRYAAIFVGLLVAGASAFYFSQQKQPSGYVFNNTQEEAGQQQSQIVLADGTTVPLESESSDIAMTGNEQLIIDSTRVIDMKQLPTDPTKMNEVVIPYGKRSKIVLADGTKVWLNAGSRLAFPNQFNGKERKIFLEGEAYFEVAHNAAQPFIVNTEAIAVKVLGTKFNLTAYSSESVIETTLLEGKVAMRDLTRNQLFRGETILTPNQKGSFNKEQRAISVQDDPDADLSIAWIEGWLEFHQQPLNRVMSKLERYYNVKFIVEGSAKKQVQEMDDFAFISGKLDLKDSLESVLMVLSDVSGMQYEIQGNQINVSMKPN</sequence>
<feature type="transmembrane region" description="Helical" evidence="1">
    <location>
        <begin position="94"/>
        <end position="114"/>
    </location>
</feature>
<dbReference type="GO" id="GO:0016989">
    <property type="term" value="F:sigma factor antagonist activity"/>
    <property type="evidence" value="ECO:0007669"/>
    <property type="project" value="TreeGrafter"/>
</dbReference>
<dbReference type="Gene3D" id="3.55.50.30">
    <property type="match status" value="1"/>
</dbReference>
<dbReference type="Pfam" id="PF04773">
    <property type="entry name" value="FecR"/>
    <property type="match status" value="1"/>
</dbReference>